<dbReference type="PANTHER" id="PTHR33706">
    <property type="entry name" value="MORN VARIANT REPEAT PROTEIN"/>
    <property type="match status" value="1"/>
</dbReference>
<dbReference type="EMBL" id="CAJJDN010000090">
    <property type="protein sequence ID" value="CAD8107887.1"/>
    <property type="molecule type" value="Genomic_DNA"/>
</dbReference>
<evidence type="ECO:0000259" key="1">
    <source>
        <dbReference type="PROSITE" id="PS50011"/>
    </source>
</evidence>
<reference evidence="2" key="1">
    <citation type="submission" date="2021-01" db="EMBL/GenBank/DDBJ databases">
        <authorList>
            <consortium name="Genoscope - CEA"/>
            <person name="William W."/>
        </authorList>
    </citation>
    <scope>NUCLEOTIDE SEQUENCE</scope>
</reference>
<dbReference type="OrthoDB" id="323575at2759"/>
<evidence type="ECO:0000313" key="2">
    <source>
        <dbReference type="EMBL" id="CAD8107887.1"/>
    </source>
</evidence>
<sequence>MEFGKDLNLKEVVNKEEIFLQMVKGVKQFHQLGFYHRNLKPENFMIGEDGKLKLIDFGIIKEIKDTIQVNQINTLRYIAPEVFFTQNYDQSVDIWSLGIIFFEILTNNPFFEDSMNVIQLLKKRAEISQLQINSKIKEHNLKNWQVEILQRMIVQRLDKNQQIIKQIKRIGINAIEEELEKQYKSQNIQEKETFKWIEKTEEMQSLIFINNKGSSFGFKFQIQHTKDYEIVYSQNGRILRKDQIMDFLEKPEVLTNIEQIKFFQWNGNYGANKKKVGQWSVTWKGQRLQGVGGQYSKINVSSLSNNGNKHGQWVEIIPNYWSWAKAIQIGQYQDNKRQGTWRYTYRDQEMGGGEYNIQGLKFGKWIELWEQFYDLALVKEIGLYNENGRKIGKWDIMYCKDAENGYKQMQILLKPNKYRGGGSYDQDGNQKKIGKWVELVDGFSWGKQITQNGQYNMQGMKIGRWDIMYCNDRWKNYKQIGGGLYDLDGNLQKIGVWVELDEGFRWDKQVTYSGEYNMQGMKIGRWDSKQCPPFRENEYKQMQILLKYYKYSGGGSYDQDGNQKKIGKWVELIEGFKWDKQVTYIGEYNMQGMKIGNWKRTNLK</sequence>
<dbReference type="SMART" id="SM00220">
    <property type="entry name" value="S_TKc"/>
    <property type="match status" value="1"/>
</dbReference>
<gene>
    <name evidence="2" type="ORF">PSON_ATCC_30995.1.T0900013</name>
</gene>
<keyword evidence="3" id="KW-1185">Reference proteome</keyword>
<dbReference type="PANTHER" id="PTHR33706:SF1">
    <property type="entry name" value="TPR REPEAT PROTEIN"/>
    <property type="match status" value="1"/>
</dbReference>
<feature type="domain" description="Protein kinase" evidence="1">
    <location>
        <begin position="1"/>
        <end position="164"/>
    </location>
</feature>
<dbReference type="Pfam" id="PF00069">
    <property type="entry name" value="Pkinase"/>
    <property type="match status" value="1"/>
</dbReference>
<dbReference type="Proteomes" id="UP000692954">
    <property type="component" value="Unassembled WGS sequence"/>
</dbReference>
<proteinExistence type="predicted"/>
<dbReference type="GO" id="GO:0004672">
    <property type="term" value="F:protein kinase activity"/>
    <property type="evidence" value="ECO:0007669"/>
    <property type="project" value="InterPro"/>
</dbReference>
<dbReference type="InterPro" id="IPR000719">
    <property type="entry name" value="Prot_kinase_dom"/>
</dbReference>
<dbReference type="CDD" id="cd00180">
    <property type="entry name" value="PKc"/>
    <property type="match status" value="1"/>
</dbReference>
<organism evidence="2 3">
    <name type="scientific">Paramecium sonneborni</name>
    <dbReference type="NCBI Taxonomy" id="65129"/>
    <lineage>
        <taxon>Eukaryota</taxon>
        <taxon>Sar</taxon>
        <taxon>Alveolata</taxon>
        <taxon>Ciliophora</taxon>
        <taxon>Intramacronucleata</taxon>
        <taxon>Oligohymenophorea</taxon>
        <taxon>Peniculida</taxon>
        <taxon>Parameciidae</taxon>
        <taxon>Paramecium</taxon>
    </lineage>
</organism>
<name>A0A8S1PXB9_9CILI</name>
<dbReference type="AlphaFoldDB" id="A0A8S1PXB9"/>
<evidence type="ECO:0000313" key="3">
    <source>
        <dbReference type="Proteomes" id="UP000692954"/>
    </source>
</evidence>
<dbReference type="GO" id="GO:0005524">
    <property type="term" value="F:ATP binding"/>
    <property type="evidence" value="ECO:0007669"/>
    <property type="project" value="InterPro"/>
</dbReference>
<accession>A0A8S1PXB9</accession>
<comment type="caution">
    <text evidence="2">The sequence shown here is derived from an EMBL/GenBank/DDBJ whole genome shotgun (WGS) entry which is preliminary data.</text>
</comment>
<protein>
    <recommendedName>
        <fullName evidence="1">Protein kinase domain-containing protein</fullName>
    </recommendedName>
</protein>
<dbReference type="PROSITE" id="PS50011">
    <property type="entry name" value="PROTEIN_KINASE_DOM"/>
    <property type="match status" value="1"/>
</dbReference>